<feature type="region of interest" description="Disordered" evidence="1">
    <location>
        <begin position="116"/>
        <end position="168"/>
    </location>
</feature>
<evidence type="ECO:0000256" key="1">
    <source>
        <dbReference type="SAM" id="MobiDB-lite"/>
    </source>
</evidence>
<accession>A0A2S6C849</accession>
<evidence type="ECO:0000313" key="2">
    <source>
        <dbReference type="EMBL" id="PPJ55853.1"/>
    </source>
</evidence>
<gene>
    <name evidence="2" type="ORF">CBER1_07448</name>
</gene>
<sequence>MDIANSNLVQWIASIHAAGDDPLEGFVDAPEASGITLTQQEINRNLIETAISSLRGIESEATFQEKNLREPFVRSSLRAPHHRLRDGALPWQVVDHRFAAERSASGSVEPDVIQTSAIDRGRKRPHPGDDVAAMKKRKRLRRMLSEEADDDDDDRPNPLSTTSKGRQRLLAGIWPRDGFHGTLRRGDLVRR</sequence>
<dbReference type="OrthoDB" id="3631494at2759"/>
<dbReference type="AlphaFoldDB" id="A0A2S6C849"/>
<dbReference type="EMBL" id="PNEN01000530">
    <property type="protein sequence ID" value="PPJ55853.1"/>
    <property type="molecule type" value="Genomic_DNA"/>
</dbReference>
<dbReference type="Proteomes" id="UP000237631">
    <property type="component" value="Unassembled WGS sequence"/>
</dbReference>
<reference evidence="3" key="1">
    <citation type="journal article" date="2017" name="bioRxiv">
        <title>Conservation of a gene cluster reveals novel cercosporin biosynthetic mechanisms and extends production to the genus Colletotrichum.</title>
        <authorList>
            <person name="de Jonge R."/>
            <person name="Ebert M.K."/>
            <person name="Huitt-Roehl C.R."/>
            <person name="Pal P."/>
            <person name="Suttle J.C."/>
            <person name="Spanner R.E."/>
            <person name="Neubauer J.D."/>
            <person name="Jurick W.M.II."/>
            <person name="Stott K.A."/>
            <person name="Secor G.A."/>
            <person name="Thomma B.P.H.J."/>
            <person name="Van de Peer Y."/>
            <person name="Townsend C.A."/>
            <person name="Bolton M.D."/>
        </authorList>
    </citation>
    <scope>NUCLEOTIDE SEQUENCE [LARGE SCALE GENOMIC DNA]</scope>
    <source>
        <strain evidence="3">CBS538.71</strain>
    </source>
</reference>
<evidence type="ECO:0000313" key="3">
    <source>
        <dbReference type="Proteomes" id="UP000237631"/>
    </source>
</evidence>
<comment type="caution">
    <text evidence="2">The sequence shown here is derived from an EMBL/GenBank/DDBJ whole genome shotgun (WGS) entry which is preliminary data.</text>
</comment>
<keyword evidence="3" id="KW-1185">Reference proteome</keyword>
<proteinExistence type="predicted"/>
<protein>
    <submittedName>
        <fullName evidence="2">Uncharacterized protein</fullName>
    </submittedName>
</protein>
<name>A0A2S6C849_9PEZI</name>
<organism evidence="2 3">
    <name type="scientific">Cercospora berteroae</name>
    <dbReference type="NCBI Taxonomy" id="357750"/>
    <lineage>
        <taxon>Eukaryota</taxon>
        <taxon>Fungi</taxon>
        <taxon>Dikarya</taxon>
        <taxon>Ascomycota</taxon>
        <taxon>Pezizomycotina</taxon>
        <taxon>Dothideomycetes</taxon>
        <taxon>Dothideomycetidae</taxon>
        <taxon>Mycosphaerellales</taxon>
        <taxon>Mycosphaerellaceae</taxon>
        <taxon>Cercospora</taxon>
    </lineage>
</organism>